<comment type="similarity">
    <text evidence="1">Belongs to the beta/gamma-crystallin family.</text>
</comment>
<keyword evidence="5" id="KW-1185">Reference proteome</keyword>
<name>A0A7W6ETM2_9BACT</name>
<evidence type="ECO:0000313" key="5">
    <source>
        <dbReference type="Proteomes" id="UP000541352"/>
    </source>
</evidence>
<evidence type="ECO:0000256" key="1">
    <source>
        <dbReference type="ARBA" id="ARBA00009646"/>
    </source>
</evidence>
<proteinExistence type="inferred from homology"/>
<protein>
    <recommendedName>
        <fullName evidence="3">Beta/gamma crystallin 'Greek key' domain-containing protein</fullName>
    </recommendedName>
</protein>
<sequence>MKNFIYALFLAACCYAIDLKAQSDGAKKLTKSFTFSGSVHAIVNGVYELNGVNKLGQPRYTHTSGDYEVNYDGKGTWWLNTDKNLSGGPKYYRAPGNEQGPPSTGWVDNEGHSTQVNFAASPQNVAYEAALLAEKNARKAVVTYAPREGSDDVDPNQVIKVAHVPATQVLNRDMPAAAKQLKAARAANTTFYIYNLRIGWYRINDDGGGCNFSGENPDPRYKVSTSNGLSFSQTVNVGDDKPCGWQRMVSDGRYMQSGNFSTTSAASPFKFDMNINAWEEDGCGGDNDYNDDCFTNDDDHPASTSTTVTIDPSKMNLGYNYLDIEWSGSGARYGLSLEWELLATPKIVTLYSDANLSGRTQHIGEGDFNFASLATGVGNDNVSSMEIAPGYKALLYNNSDFAGYPIDFRGTVNFVEGPNDRASSIRIVPDDNLPGNNKTLLIYYNGSGKSLEFQLQRFATKVNADQMVFIKGVGGDNKDYTSYNQDNLRYQEGEDVNQYDGYDAFNPFPTTFYSRAKVFKNDNYGGGMYRYFFGVDMDYDGSVSAGYEDEDSYTAAANVMRVLRRYNLKGYNRIVISGHSRGSAVGISSFLYGIKKALESDPKFSEFNGVLNTVLGSAATINVVALDPVAGADTPGLRNNYHMGDTWRAREIYQWLKGRFSNINFSELYANGGRMLEADELLGVGSLLPGQTFDPSPNYLHVEPSNGVQRYWLGYRHSSMVNKEEKWSELYDAAGIPRPWLHTADMLNAAFYDQSLFRNHTHWYTIFRNSDQLAWLKALELYGCTDSPSAQAGINPLAVPDADLEFKHYHGTRHKTFDNSDQSPVNMDDFVGNNNIKFHCSDESQLPTAEETHTSSNSHTDSDGWTHYCSCNGKRLLSLKLGGTGASVPDNAVSLKESSSNYFVNKGQGFITNPNGAVIMSRSWNVNPTSQPNGNVGVRYYFRQRDYDNINTHLTILKNLPALTGLNRLFFYHATSGAAHARVADIPTASIVKNGSPASTSSWVLGNTLRGDYYAEYQATSLLGGSGGGEKCATPAMVTITENSGTANDGTICEGTSAILTATGGTAYSWSTGQNSAAINVAAGGTYTVTVSNDQGCSAEASATITVTPASVGGTITGAQSVCTGTNSTTLTLSNQVGTIQKWQSSLTSDFASPTDITNTTTSLTATNLTQTTYYRAVVQSGMCNAAFSATGTITVNPVTVGGSVSGSATVCTGTNSTTLTLANKVGDVQKWQSSLTSDFANPTDISNTTTSLTASNLTQTTYYRAVVKSGVCEAAFSSTATVTVDPANVGGSLAGSATVCSGTNSTALTLSNQVGTIQKWQSSLTSDFATPVDITNTTTSLTATNLTQTTYYRVVVKSGVCDAANSATATVTVNPVSVGGSIAGAAVCSGTNSTTLSLTDKVGDVQKWQSSLTSDFATPVDIANTTTSLTVTNLTQTTYYRAVVKSGVCDAVNSATATVAVSPVTVGGSLAGSATVCSGTNSTTLTLSGKVGDVQKWQSSLTSDFANPTDIANTTTSLTASNLTQTTYYRAIVKSGVCEAVNSATATVTVSPVTVGGSIGGSATVCSGTNSTTLTLLDKVGDVQKWQSSLTADFATPTDIVNTTTSFVATNLTQTMYYRAVVKSGVCDAVNSATATVTVNPVTVGGSIGGSATVCTGTNSTTLTLSGKVGDVQKWQSSLTSDFANPTDIANTMTSLTASNLTQTTHYRAIVKSGVCEAAFSSTATVTVDPVNVGGSIAGSTTVCAVTNSTALTLSGKVGDVQKWQSSLTSDFANPVDIANTTTSFTATNLTQMTYYRAMVKSGVCEAVFSSVATVTVDPVSVGGSIAGSTAVCTGTNSTVLTLSGQVGTIQKWQSSSNADFNGVIDIANTTNQLIATNLTQTTYYRAVTKSGVCSQANSTTAAVLIHVKPTVTLSTLQQTLNEGNNRELCDTDANPVNSLQFSVTGACVAGLPVWRSQVGNGAWSDWSANAPVSQLSNNQPHRYQAACDVSCLMTYTSPIEVKINYRASTPQNVSLVADGTTVNVGETKEVCNIEGNALMFKATCAEGEMLLYSVDGGDYSSILPVQQVDGQYHNYRVRCRKSDGTASCVESESGVMRLRITNLSQVPVASLNVTNGCGTAVAFSGTTNCGNLTTVWYNATTDAVLSTLPSQTPSETTSYYARCQAAGGCLSEKSNVVTFTIVPVNVAPVVNVSSELVCTGTEVTVSTTCPVGTTALWNTGVTESSFKVSFINITKQGYSVRCVSPNGCQSAVSSVKEVSWKSFELTLINIGESKSAVKANERSAWANQFITRDGGPELEQSTQQNPTLYYVENANKMAPRYWTINVETCGLGSNGSMTFDMLATPETGLIRSFNTHENNAPYFMYANREGWTELYGQNHPAYGFYQDNGAGANVYDAGLPKGLYKLGIRYWDMKGWGSIYPSTRKPQGNVLAYQEYWFRIQSKDGIGVGAARAADNGEQSAVSKEQGDFAIVMPNPVTSILRLKVQESKGQVVQTTLTDASGRAILRRQFVPETNTHQEEFGVSELPTGMYFLQVVTPDKQATLKVVKVH</sequence>
<keyword evidence="2" id="KW-0677">Repeat</keyword>
<dbReference type="NCBIfam" id="TIGR04183">
    <property type="entry name" value="Por_Secre_tail"/>
    <property type="match status" value="1"/>
</dbReference>
<evidence type="ECO:0000313" key="4">
    <source>
        <dbReference type="EMBL" id="MBB3841531.1"/>
    </source>
</evidence>
<dbReference type="SUPFAM" id="SSF49695">
    <property type="entry name" value="gamma-Crystallin-like"/>
    <property type="match status" value="1"/>
</dbReference>
<dbReference type="Proteomes" id="UP000541352">
    <property type="component" value="Unassembled WGS sequence"/>
</dbReference>
<gene>
    <name evidence="4" type="ORF">FHS57_005559</name>
</gene>
<organism evidence="4 5">
    <name type="scientific">Runella defluvii</name>
    <dbReference type="NCBI Taxonomy" id="370973"/>
    <lineage>
        <taxon>Bacteria</taxon>
        <taxon>Pseudomonadati</taxon>
        <taxon>Bacteroidota</taxon>
        <taxon>Cytophagia</taxon>
        <taxon>Cytophagales</taxon>
        <taxon>Spirosomataceae</taxon>
        <taxon>Runella</taxon>
    </lineage>
</organism>
<dbReference type="RefSeq" id="WP_183979278.1">
    <property type="nucleotide sequence ID" value="NZ_JACIBY010000018.1"/>
</dbReference>
<accession>A0A7W6ETM2</accession>
<dbReference type="InterPro" id="IPR001064">
    <property type="entry name" value="Beta/gamma_crystallin"/>
</dbReference>
<dbReference type="EMBL" id="JACIBY010000018">
    <property type="protein sequence ID" value="MBB3841531.1"/>
    <property type="molecule type" value="Genomic_DNA"/>
</dbReference>
<dbReference type="Pfam" id="PF18962">
    <property type="entry name" value="Por_Secre_tail"/>
    <property type="match status" value="1"/>
</dbReference>
<comment type="caution">
    <text evidence="4">The sequence shown here is derived from an EMBL/GenBank/DDBJ whole genome shotgun (WGS) entry which is preliminary data.</text>
</comment>
<evidence type="ECO:0000259" key="3">
    <source>
        <dbReference type="PROSITE" id="PS50915"/>
    </source>
</evidence>
<evidence type="ECO:0000256" key="2">
    <source>
        <dbReference type="ARBA" id="ARBA00022737"/>
    </source>
</evidence>
<dbReference type="InterPro" id="IPR011024">
    <property type="entry name" value="G_crystallin-like"/>
</dbReference>
<feature type="domain" description="Beta/gamma crystallin 'Greek key'" evidence="3">
    <location>
        <begin position="346"/>
        <end position="389"/>
    </location>
</feature>
<dbReference type="Gene3D" id="2.60.20.10">
    <property type="entry name" value="Crystallins"/>
    <property type="match status" value="1"/>
</dbReference>
<dbReference type="InterPro" id="IPR026444">
    <property type="entry name" value="Secre_tail"/>
</dbReference>
<dbReference type="PROSITE" id="PS50915">
    <property type="entry name" value="CRYSTALLIN_BETA_GAMMA"/>
    <property type="match status" value="1"/>
</dbReference>
<reference evidence="4 5" key="1">
    <citation type="submission" date="2020-08" db="EMBL/GenBank/DDBJ databases">
        <title>Genomic Encyclopedia of Type Strains, Phase IV (KMG-IV): sequencing the most valuable type-strain genomes for metagenomic binning, comparative biology and taxonomic classification.</title>
        <authorList>
            <person name="Goeker M."/>
        </authorList>
    </citation>
    <scope>NUCLEOTIDE SEQUENCE [LARGE SCALE GENOMIC DNA]</scope>
    <source>
        <strain evidence="4 5">DSM 17976</strain>
    </source>
</reference>